<dbReference type="AlphaFoldDB" id="A0A0A9HVS7"/>
<keyword evidence="1" id="KW-0812">Transmembrane</keyword>
<proteinExistence type="predicted"/>
<dbReference type="EMBL" id="GBRH01160873">
    <property type="protein sequence ID" value="JAE37023.1"/>
    <property type="molecule type" value="Transcribed_RNA"/>
</dbReference>
<keyword evidence="1" id="KW-0472">Membrane</keyword>
<sequence length="40" mass="4606">MLRDNKLVFCSPLFAIEMTYLVQTLFLSVCILSILIYVHG</sequence>
<evidence type="ECO:0000313" key="2">
    <source>
        <dbReference type="EMBL" id="JAE37023.1"/>
    </source>
</evidence>
<evidence type="ECO:0000256" key="1">
    <source>
        <dbReference type="SAM" id="Phobius"/>
    </source>
</evidence>
<accession>A0A0A9HVS7</accession>
<reference evidence="2" key="1">
    <citation type="submission" date="2014-09" db="EMBL/GenBank/DDBJ databases">
        <authorList>
            <person name="Magalhaes I.L.F."/>
            <person name="Oliveira U."/>
            <person name="Santos F.R."/>
            <person name="Vidigal T.H.D.A."/>
            <person name="Brescovit A.D."/>
            <person name="Santos A.J."/>
        </authorList>
    </citation>
    <scope>NUCLEOTIDE SEQUENCE</scope>
    <source>
        <tissue evidence="2">Shoot tissue taken approximately 20 cm above the soil surface</tissue>
    </source>
</reference>
<protein>
    <submittedName>
        <fullName evidence="2">Uncharacterized protein</fullName>
    </submittedName>
</protein>
<name>A0A0A9HVS7_ARUDO</name>
<reference evidence="2" key="2">
    <citation type="journal article" date="2015" name="Data Brief">
        <title>Shoot transcriptome of the giant reed, Arundo donax.</title>
        <authorList>
            <person name="Barrero R.A."/>
            <person name="Guerrero F.D."/>
            <person name="Moolhuijzen P."/>
            <person name="Goolsby J.A."/>
            <person name="Tidwell J."/>
            <person name="Bellgard S.E."/>
            <person name="Bellgard M.I."/>
        </authorList>
    </citation>
    <scope>NUCLEOTIDE SEQUENCE</scope>
    <source>
        <tissue evidence="2">Shoot tissue taken approximately 20 cm above the soil surface</tissue>
    </source>
</reference>
<keyword evidence="1" id="KW-1133">Transmembrane helix</keyword>
<organism evidence="2">
    <name type="scientific">Arundo donax</name>
    <name type="common">Giant reed</name>
    <name type="synonym">Donax arundinaceus</name>
    <dbReference type="NCBI Taxonomy" id="35708"/>
    <lineage>
        <taxon>Eukaryota</taxon>
        <taxon>Viridiplantae</taxon>
        <taxon>Streptophyta</taxon>
        <taxon>Embryophyta</taxon>
        <taxon>Tracheophyta</taxon>
        <taxon>Spermatophyta</taxon>
        <taxon>Magnoliopsida</taxon>
        <taxon>Liliopsida</taxon>
        <taxon>Poales</taxon>
        <taxon>Poaceae</taxon>
        <taxon>PACMAD clade</taxon>
        <taxon>Arundinoideae</taxon>
        <taxon>Arundineae</taxon>
        <taxon>Arundo</taxon>
    </lineage>
</organism>
<feature type="transmembrane region" description="Helical" evidence="1">
    <location>
        <begin position="20"/>
        <end position="38"/>
    </location>
</feature>